<reference evidence="2" key="1">
    <citation type="journal article" date="2012" name="Nat. Biotechnol.">
        <title>Reference genome sequence of the model plant Setaria.</title>
        <authorList>
            <person name="Bennetzen J.L."/>
            <person name="Schmutz J."/>
            <person name="Wang H."/>
            <person name="Percifield R."/>
            <person name="Hawkins J."/>
            <person name="Pontaroli A.C."/>
            <person name="Estep M."/>
            <person name="Feng L."/>
            <person name="Vaughn J.N."/>
            <person name="Grimwood J."/>
            <person name="Jenkins J."/>
            <person name="Barry K."/>
            <person name="Lindquist E."/>
            <person name="Hellsten U."/>
            <person name="Deshpande S."/>
            <person name="Wang X."/>
            <person name="Wu X."/>
            <person name="Mitros T."/>
            <person name="Triplett J."/>
            <person name="Yang X."/>
            <person name="Ye C.Y."/>
            <person name="Mauro-Herrera M."/>
            <person name="Wang L."/>
            <person name="Li P."/>
            <person name="Sharma M."/>
            <person name="Sharma R."/>
            <person name="Ronald P.C."/>
            <person name="Panaud O."/>
            <person name="Kellogg E.A."/>
            <person name="Brutnell T.P."/>
            <person name="Doust A.N."/>
            <person name="Tuskan G.A."/>
            <person name="Rokhsar D."/>
            <person name="Devos K.M."/>
        </authorList>
    </citation>
    <scope>NUCLEOTIDE SEQUENCE [LARGE SCALE GENOMIC DNA]</scope>
    <source>
        <strain evidence="2">cv. Yugu1</strain>
    </source>
</reference>
<organism evidence="1 2">
    <name type="scientific">Setaria italica</name>
    <name type="common">Foxtail millet</name>
    <name type="synonym">Panicum italicum</name>
    <dbReference type="NCBI Taxonomy" id="4555"/>
    <lineage>
        <taxon>Eukaryota</taxon>
        <taxon>Viridiplantae</taxon>
        <taxon>Streptophyta</taxon>
        <taxon>Embryophyta</taxon>
        <taxon>Tracheophyta</taxon>
        <taxon>Spermatophyta</taxon>
        <taxon>Magnoliopsida</taxon>
        <taxon>Liliopsida</taxon>
        <taxon>Poales</taxon>
        <taxon>Poaceae</taxon>
        <taxon>PACMAD clade</taxon>
        <taxon>Panicoideae</taxon>
        <taxon>Panicodae</taxon>
        <taxon>Paniceae</taxon>
        <taxon>Cenchrinae</taxon>
        <taxon>Setaria</taxon>
    </lineage>
</organism>
<protein>
    <submittedName>
        <fullName evidence="1">Uncharacterized protein</fullName>
    </submittedName>
</protein>
<evidence type="ECO:0000313" key="1">
    <source>
        <dbReference type="EnsemblPlants" id="KQL27750"/>
    </source>
</evidence>
<reference evidence="1" key="2">
    <citation type="submission" date="2018-08" db="UniProtKB">
        <authorList>
            <consortium name="EnsemblPlants"/>
        </authorList>
    </citation>
    <scope>IDENTIFICATION</scope>
    <source>
        <strain evidence="1">Yugu1</strain>
    </source>
</reference>
<dbReference type="EMBL" id="AGNK02000007">
    <property type="status" value="NOT_ANNOTATED_CDS"/>
    <property type="molecule type" value="Genomic_DNA"/>
</dbReference>
<keyword evidence="2" id="KW-1185">Reference proteome</keyword>
<dbReference type="AlphaFoldDB" id="K3Z1R0"/>
<dbReference type="Gramene" id="KQL27750">
    <property type="protein sequence ID" value="KQL27750"/>
    <property type="gene ID" value="SETIT_020478mg"/>
</dbReference>
<evidence type="ECO:0000313" key="2">
    <source>
        <dbReference type="Proteomes" id="UP000004995"/>
    </source>
</evidence>
<sequence length="39" mass="4359">MSHDNCQVNEHLVDMCVASPRVFWFRSVGPASMLLGPAR</sequence>
<dbReference type="InParanoid" id="K3Z1R0"/>
<dbReference type="EnsemblPlants" id="KQL27750">
    <property type="protein sequence ID" value="KQL27750"/>
    <property type="gene ID" value="SETIT_020478mg"/>
</dbReference>
<name>K3Z1R0_SETIT</name>
<accession>K3Z1R0</accession>
<dbReference type="HOGENOM" id="CLU_3320904_0_0_1"/>
<proteinExistence type="predicted"/>
<dbReference type="Proteomes" id="UP000004995">
    <property type="component" value="Unassembled WGS sequence"/>
</dbReference>